<dbReference type="PIRSF" id="PIRSF021513">
    <property type="entry name" value="GrhN_RubW_prd"/>
    <property type="match status" value="1"/>
</dbReference>
<dbReference type="Proteomes" id="UP000467249">
    <property type="component" value="Chromosome"/>
</dbReference>
<dbReference type="KEGG" id="many:MANY_48440"/>
<evidence type="ECO:0000313" key="2">
    <source>
        <dbReference type="Proteomes" id="UP000467249"/>
    </source>
</evidence>
<reference evidence="1 2" key="1">
    <citation type="journal article" date="2019" name="Emerg. Microbes Infect.">
        <title>Comprehensive subspecies identification of 175 nontuberculous mycobacteria species based on 7547 genomic profiles.</title>
        <authorList>
            <person name="Matsumoto Y."/>
            <person name="Kinjo T."/>
            <person name="Motooka D."/>
            <person name="Nabeya D."/>
            <person name="Jung N."/>
            <person name="Uechi K."/>
            <person name="Horii T."/>
            <person name="Iida T."/>
            <person name="Fujita J."/>
            <person name="Nakamura S."/>
        </authorList>
    </citation>
    <scope>NUCLEOTIDE SEQUENCE [LARGE SCALE GENOMIC DNA]</scope>
    <source>
        <strain evidence="1 2">JCM 30275</strain>
    </source>
</reference>
<protein>
    <recommendedName>
        <fullName evidence="3">Nitroreductase</fullName>
    </recommendedName>
</protein>
<dbReference type="InterPro" id="IPR016791">
    <property type="entry name" value="Polyketide_synth_GrhN/RubW_prd"/>
</dbReference>
<proteinExistence type="predicted"/>
<evidence type="ECO:0008006" key="3">
    <source>
        <dbReference type="Google" id="ProtNLM"/>
    </source>
</evidence>
<accession>A0A6N4WH53</accession>
<dbReference type="AlphaFoldDB" id="A0A6N4WH53"/>
<name>A0A6N4WH53_9MYCO</name>
<dbReference type="RefSeq" id="WP_163806762.1">
    <property type="nucleotide sequence ID" value="NZ_AP022620.1"/>
</dbReference>
<dbReference type="Gene3D" id="2.30.110.10">
    <property type="entry name" value="Electron Transport, Fmn-binding Protein, Chain A"/>
    <property type="match status" value="1"/>
</dbReference>
<dbReference type="InterPro" id="IPR012349">
    <property type="entry name" value="Split_barrel_FMN-bd"/>
</dbReference>
<evidence type="ECO:0000313" key="1">
    <source>
        <dbReference type="EMBL" id="BBZ79507.1"/>
    </source>
</evidence>
<organism evidence="1 2">
    <name type="scientific">Mycolicibacterium anyangense</name>
    <dbReference type="NCBI Taxonomy" id="1431246"/>
    <lineage>
        <taxon>Bacteria</taxon>
        <taxon>Bacillati</taxon>
        <taxon>Actinomycetota</taxon>
        <taxon>Actinomycetes</taxon>
        <taxon>Mycobacteriales</taxon>
        <taxon>Mycobacteriaceae</taxon>
        <taxon>Mycolicibacterium</taxon>
    </lineage>
</organism>
<dbReference type="EMBL" id="AP022620">
    <property type="protein sequence ID" value="BBZ79507.1"/>
    <property type="molecule type" value="Genomic_DNA"/>
</dbReference>
<keyword evidence="2" id="KW-1185">Reference proteome</keyword>
<sequence length="159" mass="17228">MAEQSTAVSLSEPPGVVMRVMNPVLKFVLRTPAGGALKQFMVLRFTGRKSGRQYTVPVSAHLLDGQLYALANATWKLNFRGGGPAEVTHGGRTTAMRGELIEDPAAVAALFHRCATEYGPKKAELMMGLKFRDPRVPTLDEFRAAVEADKLVAIRFAAA</sequence>
<gene>
    <name evidence="1" type="ORF">MANY_48440</name>
</gene>